<reference evidence="2" key="1">
    <citation type="journal article" date="2023" name="Plant J.">
        <title>Genome sequences and population genomics provide insights into the demographic history, inbreeding, and mutation load of two 'living fossil' tree species of Dipteronia.</title>
        <authorList>
            <person name="Feng Y."/>
            <person name="Comes H.P."/>
            <person name="Chen J."/>
            <person name="Zhu S."/>
            <person name="Lu R."/>
            <person name="Zhang X."/>
            <person name="Li P."/>
            <person name="Qiu J."/>
            <person name="Olsen K.M."/>
            <person name="Qiu Y."/>
        </authorList>
    </citation>
    <scope>NUCLEOTIDE SEQUENCE</scope>
    <source>
        <strain evidence="2">NBL</strain>
    </source>
</reference>
<dbReference type="AlphaFoldDB" id="A0AAD9ZYC2"/>
<organism evidence="2 3">
    <name type="scientific">Dipteronia sinensis</name>
    <dbReference type="NCBI Taxonomy" id="43782"/>
    <lineage>
        <taxon>Eukaryota</taxon>
        <taxon>Viridiplantae</taxon>
        <taxon>Streptophyta</taxon>
        <taxon>Embryophyta</taxon>
        <taxon>Tracheophyta</taxon>
        <taxon>Spermatophyta</taxon>
        <taxon>Magnoliopsida</taxon>
        <taxon>eudicotyledons</taxon>
        <taxon>Gunneridae</taxon>
        <taxon>Pentapetalae</taxon>
        <taxon>rosids</taxon>
        <taxon>malvids</taxon>
        <taxon>Sapindales</taxon>
        <taxon>Sapindaceae</taxon>
        <taxon>Hippocastanoideae</taxon>
        <taxon>Acereae</taxon>
        <taxon>Dipteronia</taxon>
    </lineage>
</organism>
<protein>
    <submittedName>
        <fullName evidence="2">Uncharacterized protein</fullName>
    </submittedName>
</protein>
<name>A0AAD9ZYC2_9ROSI</name>
<accession>A0AAD9ZYC2</accession>
<sequence length="133" mass="15208">MGSETQQEPLAPTSVPLRGDDSTPKIHPEESGFIPEIHQVPKLCIFKLDKDTKLVHDVYTPKTISIGPTHYKNSDLHKELVKKEHAWKLGERFSGDTEIDQQRFIVRTVTDFKNYLSIKGAEIRGLYAWAHLK</sequence>
<keyword evidence="3" id="KW-1185">Reference proteome</keyword>
<dbReference type="Proteomes" id="UP001281410">
    <property type="component" value="Unassembled WGS sequence"/>
</dbReference>
<feature type="region of interest" description="Disordered" evidence="1">
    <location>
        <begin position="1"/>
        <end position="32"/>
    </location>
</feature>
<gene>
    <name evidence="2" type="ORF">Dsin_026499</name>
</gene>
<dbReference type="EMBL" id="JANJYJ010000008">
    <property type="protein sequence ID" value="KAK3195189.1"/>
    <property type="molecule type" value="Genomic_DNA"/>
</dbReference>
<evidence type="ECO:0000256" key="1">
    <source>
        <dbReference type="SAM" id="MobiDB-lite"/>
    </source>
</evidence>
<evidence type="ECO:0000313" key="3">
    <source>
        <dbReference type="Proteomes" id="UP001281410"/>
    </source>
</evidence>
<proteinExistence type="predicted"/>
<comment type="caution">
    <text evidence="2">The sequence shown here is derived from an EMBL/GenBank/DDBJ whole genome shotgun (WGS) entry which is preliminary data.</text>
</comment>
<feature type="compositionally biased region" description="Basic and acidic residues" evidence="1">
    <location>
        <begin position="18"/>
        <end position="30"/>
    </location>
</feature>
<evidence type="ECO:0000313" key="2">
    <source>
        <dbReference type="EMBL" id="KAK3195189.1"/>
    </source>
</evidence>